<dbReference type="PANTHER" id="PTHR12788:SF10">
    <property type="entry name" value="PROTEIN-TYROSINE SULFOTRANSFERASE"/>
    <property type="match status" value="1"/>
</dbReference>
<dbReference type="GO" id="GO:0008476">
    <property type="term" value="F:protein-tyrosine sulfotransferase activity"/>
    <property type="evidence" value="ECO:0007669"/>
    <property type="project" value="InterPro"/>
</dbReference>
<evidence type="ECO:0000313" key="3">
    <source>
        <dbReference type="EMBL" id="RVU38907.1"/>
    </source>
</evidence>
<feature type="repeat" description="TPR" evidence="2">
    <location>
        <begin position="97"/>
        <end position="130"/>
    </location>
</feature>
<dbReference type="InterPro" id="IPR027417">
    <property type="entry name" value="P-loop_NTPase"/>
</dbReference>
<organism evidence="3 4">
    <name type="scientific">Hwanghaeella grinnelliae</name>
    <dbReference type="NCBI Taxonomy" id="2500179"/>
    <lineage>
        <taxon>Bacteria</taxon>
        <taxon>Pseudomonadati</taxon>
        <taxon>Pseudomonadota</taxon>
        <taxon>Alphaproteobacteria</taxon>
        <taxon>Rhodospirillales</taxon>
        <taxon>Rhodospirillaceae</taxon>
        <taxon>Hwanghaeella</taxon>
    </lineage>
</organism>
<gene>
    <name evidence="3" type="ORF">EOI86_06475</name>
</gene>
<keyword evidence="4" id="KW-1185">Reference proteome</keyword>
<comment type="caution">
    <text evidence="3">The sequence shown here is derived from an EMBL/GenBank/DDBJ whole genome shotgun (WGS) entry which is preliminary data.</text>
</comment>
<dbReference type="PROSITE" id="PS50005">
    <property type="entry name" value="TPR"/>
    <property type="match status" value="1"/>
</dbReference>
<dbReference type="InterPro" id="IPR019734">
    <property type="entry name" value="TPR_rpt"/>
</dbReference>
<protein>
    <submittedName>
        <fullName evidence="3">Sulfotransferase family protein</fullName>
    </submittedName>
</protein>
<dbReference type="Gene3D" id="1.25.40.10">
    <property type="entry name" value="Tetratricopeptide repeat domain"/>
    <property type="match status" value="3"/>
</dbReference>
<dbReference type="Proteomes" id="UP000287447">
    <property type="component" value="Unassembled WGS sequence"/>
</dbReference>
<keyword evidence="2" id="KW-0802">TPR repeat</keyword>
<reference evidence="4" key="1">
    <citation type="submission" date="2019-01" db="EMBL/GenBank/DDBJ databases">
        <title>Gri0909 isolated from a small marine red alga.</title>
        <authorList>
            <person name="Kim J."/>
            <person name="Jeong S.E."/>
            <person name="Jeon C.O."/>
        </authorList>
    </citation>
    <scope>NUCLEOTIDE SEQUENCE [LARGE SCALE GENOMIC DNA]</scope>
    <source>
        <strain evidence="4">Gri0909</strain>
    </source>
</reference>
<evidence type="ECO:0000313" key="4">
    <source>
        <dbReference type="Proteomes" id="UP000287447"/>
    </source>
</evidence>
<dbReference type="SUPFAM" id="SSF52540">
    <property type="entry name" value="P-loop containing nucleoside triphosphate hydrolases"/>
    <property type="match status" value="1"/>
</dbReference>
<dbReference type="AlphaFoldDB" id="A0A437QWL6"/>
<keyword evidence="1 3" id="KW-0808">Transferase</keyword>
<accession>A0A437QWL6</accession>
<sequence length="659" mass="72600">MQPEFSYQFGMYDELKVCQNMTKPAASKPPREVVETMKLHMAGRLDEAERRYRALLPEHPRVADLHYGIGFLALQKRQSDAAMKHLETARMLRPGHAKTLGALGSAYLGTGRVKEAMARFGEAFQAEPSAMAAENWAIAARQAGDFKTMVQIYETASQSGFATPRLQSMAAHATAGLGDADRAAEIVRQAVEGAPNDIEIRQVAGKIATLRMQPKEAITHLELAVEQAPSAAQLHLDLAWAYIFGERADDAARALRAAVQYAGGNALILRDCAKGLERLNLLAEAEPIAAEAAKALPGDAILSTLRSTLARRDGRLEDAHDVLAPLIHEAPVQHRDVWFEWAKVLDGLGDVEAAGNAYGKANELWRAYPNSVAWAEKENRDMEARLRDVESLPEIALPEGLAPLPFRVVFVTGFPRSGTTLVDRILGAHSTVSILEEKPLIEAVLKQVEDKHGPYPACLPALAANRDDMNALRDFFAKTVELHGGAPGGVLLDKHPINYWRLGLIRLLFPEAPILVLRRNPLDSVLSCWQQDFFHAPNLCVFSTLPDAAAAFDQWHRLVEAIGRRLPLDLIDLKYEELAAEPEKTIRQVLPRLGLDWEDAIMRFAEHTVAGAVVTSASYAQVGEQINSKAVGKWKRYEKQLSAVVGVLKPWCDRFGYSV</sequence>
<dbReference type="PANTHER" id="PTHR12788">
    <property type="entry name" value="PROTEIN-TYROSINE SULFOTRANSFERASE 2"/>
    <property type="match status" value="1"/>
</dbReference>
<dbReference type="SMART" id="SM00028">
    <property type="entry name" value="TPR"/>
    <property type="match status" value="5"/>
</dbReference>
<dbReference type="EMBL" id="SADE01000001">
    <property type="protein sequence ID" value="RVU38907.1"/>
    <property type="molecule type" value="Genomic_DNA"/>
</dbReference>
<dbReference type="InterPro" id="IPR011990">
    <property type="entry name" value="TPR-like_helical_dom_sf"/>
</dbReference>
<evidence type="ECO:0000256" key="2">
    <source>
        <dbReference type="PROSITE-ProRule" id="PRU00339"/>
    </source>
</evidence>
<dbReference type="InterPro" id="IPR026634">
    <property type="entry name" value="TPST-like"/>
</dbReference>
<name>A0A437QWL6_9PROT</name>
<proteinExistence type="predicted"/>
<dbReference type="Gene3D" id="3.40.50.300">
    <property type="entry name" value="P-loop containing nucleotide triphosphate hydrolases"/>
    <property type="match status" value="1"/>
</dbReference>
<dbReference type="Pfam" id="PF13469">
    <property type="entry name" value="Sulfotransfer_3"/>
    <property type="match status" value="1"/>
</dbReference>
<dbReference type="Pfam" id="PF14559">
    <property type="entry name" value="TPR_19"/>
    <property type="match status" value="1"/>
</dbReference>
<dbReference type="SUPFAM" id="SSF48452">
    <property type="entry name" value="TPR-like"/>
    <property type="match status" value="1"/>
</dbReference>
<evidence type="ECO:0000256" key="1">
    <source>
        <dbReference type="ARBA" id="ARBA00022679"/>
    </source>
</evidence>